<dbReference type="Proteomes" id="UP001732700">
    <property type="component" value="Chromosome 6C"/>
</dbReference>
<evidence type="ECO:0000313" key="1">
    <source>
        <dbReference type="EnsemblPlants" id="AVESA.00010b.r2.6CG1141900.1.CDS.1"/>
    </source>
</evidence>
<dbReference type="EnsemblPlants" id="AVESA.00010b.r2.6CG1141900.1">
    <property type="protein sequence ID" value="AVESA.00010b.r2.6CG1141900.1.CDS.1"/>
    <property type="gene ID" value="AVESA.00010b.r2.6CG1141900"/>
</dbReference>
<keyword evidence="2" id="KW-1185">Reference proteome</keyword>
<evidence type="ECO:0000313" key="2">
    <source>
        <dbReference type="Proteomes" id="UP001732700"/>
    </source>
</evidence>
<accession>A0ACD5ZC22</accession>
<organism evidence="1 2">
    <name type="scientific">Avena sativa</name>
    <name type="common">Oat</name>
    <dbReference type="NCBI Taxonomy" id="4498"/>
    <lineage>
        <taxon>Eukaryota</taxon>
        <taxon>Viridiplantae</taxon>
        <taxon>Streptophyta</taxon>
        <taxon>Embryophyta</taxon>
        <taxon>Tracheophyta</taxon>
        <taxon>Spermatophyta</taxon>
        <taxon>Magnoliopsida</taxon>
        <taxon>Liliopsida</taxon>
        <taxon>Poales</taxon>
        <taxon>Poaceae</taxon>
        <taxon>BOP clade</taxon>
        <taxon>Pooideae</taxon>
        <taxon>Poodae</taxon>
        <taxon>Poeae</taxon>
        <taxon>Poeae Chloroplast Group 1 (Aveneae type)</taxon>
        <taxon>Aveninae</taxon>
        <taxon>Avena</taxon>
    </lineage>
</organism>
<protein>
    <submittedName>
        <fullName evidence="1">Uncharacterized protein</fullName>
    </submittedName>
</protein>
<reference evidence="1" key="1">
    <citation type="submission" date="2021-05" db="EMBL/GenBank/DDBJ databases">
        <authorList>
            <person name="Scholz U."/>
            <person name="Mascher M."/>
            <person name="Fiebig A."/>
        </authorList>
    </citation>
    <scope>NUCLEOTIDE SEQUENCE [LARGE SCALE GENOMIC DNA]</scope>
</reference>
<name>A0ACD5ZC22_AVESA</name>
<sequence>MMEEDPLIPLVHVWNNAAFDDSSSSSASAWHTHATPARVATRADKENRRPQRDDVDAEIEHIEAEILRLSSRLHHLRTSRGLDTKREEPVTAAAKAQAQPRPRERGLSPGPLDVACAANPTLLVSEKQQQQQAPAAAQRMKPATKQQQVPAAAARGRGLSIGPLDIAAANPTTKAPAARPQQVGAAASRILKPIKEPPMRRRGVSLGPMEIQQGISGKPAAMAAPRVKPFPNKLNAIREEGQSSRQSAVVPAKLWPSSNAKQPVDSKQGVAAASRAKVRSSSMSPRSRRQSIARLTTNTRGGVAAFGASSKVADELTPKGVTNPISSASTCRRPSGSSKVRVVPSRYSLMPGASLGAAGTQERRRKDSLPGSVPAVDAGQREETRATATTEPLDDDQSPESIDKVAELLPRIRTMPPPDETPRDSGCAKRAADLVGKRSFFTAAAGDSSSISSYQARVLEAEEPEAAAAEE</sequence>
<reference evidence="1" key="2">
    <citation type="submission" date="2025-09" db="UniProtKB">
        <authorList>
            <consortium name="EnsemblPlants"/>
        </authorList>
    </citation>
    <scope>IDENTIFICATION</scope>
</reference>
<proteinExistence type="predicted"/>